<name>A0A117NH57_PICGL</name>
<keyword evidence="1" id="KW-0496">Mitochondrion</keyword>
<evidence type="ECO:0000313" key="1">
    <source>
        <dbReference type="EMBL" id="KUM47781.1"/>
    </source>
</evidence>
<accession>A0A117NH57</accession>
<gene>
    <name evidence="1" type="ORF">ABT39_MTgene4775</name>
</gene>
<reference evidence="1" key="1">
    <citation type="journal article" date="2015" name="Genome Biol. Evol.">
        <title>Organellar Genomes of White Spruce (Picea glauca): Assembly and Annotation.</title>
        <authorList>
            <person name="Jackman S.D."/>
            <person name="Warren R.L."/>
            <person name="Gibb E.A."/>
            <person name="Vandervalk B.P."/>
            <person name="Mohamadi H."/>
            <person name="Chu J."/>
            <person name="Raymond A."/>
            <person name="Pleasance S."/>
            <person name="Coope R."/>
            <person name="Wildung M.R."/>
            <person name="Ritland C.E."/>
            <person name="Bousquet J."/>
            <person name="Jones S.J."/>
            <person name="Bohlmann J."/>
            <person name="Birol I."/>
        </authorList>
    </citation>
    <scope>NUCLEOTIDE SEQUENCE [LARGE SCALE GENOMIC DNA]</scope>
    <source>
        <tissue evidence="1">Flushing bud</tissue>
    </source>
</reference>
<protein>
    <submittedName>
        <fullName evidence="1">Uncharacterized protein</fullName>
    </submittedName>
</protein>
<organism evidence="1">
    <name type="scientific">Picea glauca</name>
    <name type="common">White spruce</name>
    <name type="synonym">Pinus glauca</name>
    <dbReference type="NCBI Taxonomy" id="3330"/>
    <lineage>
        <taxon>Eukaryota</taxon>
        <taxon>Viridiplantae</taxon>
        <taxon>Streptophyta</taxon>
        <taxon>Embryophyta</taxon>
        <taxon>Tracheophyta</taxon>
        <taxon>Spermatophyta</taxon>
        <taxon>Pinopsida</taxon>
        <taxon>Pinidae</taxon>
        <taxon>Conifers I</taxon>
        <taxon>Pinales</taxon>
        <taxon>Pinaceae</taxon>
        <taxon>Picea</taxon>
    </lineage>
</organism>
<dbReference type="EMBL" id="LKAM01000006">
    <property type="protein sequence ID" value="KUM47781.1"/>
    <property type="molecule type" value="Genomic_DNA"/>
</dbReference>
<dbReference type="AlphaFoldDB" id="A0A117NH57"/>
<sequence>MSSGVSDYTSVADALAFDSRLLSIHLSKDEMQCSFFFYCFKKLGLSGEAGLGEAGSSGDRNNICIFWNNRFGLRNLHLR</sequence>
<comment type="caution">
    <text evidence="1">The sequence shown here is derived from an EMBL/GenBank/DDBJ whole genome shotgun (WGS) entry which is preliminary data.</text>
</comment>
<geneLocation type="mitochondrion" evidence="1"/>
<proteinExistence type="predicted"/>